<dbReference type="SUPFAM" id="SSF49493">
    <property type="entry name" value="HSP40/DnaJ peptide-binding domain"/>
    <property type="match status" value="2"/>
</dbReference>
<dbReference type="GO" id="GO:0006457">
    <property type="term" value="P:protein folding"/>
    <property type="evidence" value="ECO:0007669"/>
    <property type="project" value="InterPro"/>
</dbReference>
<dbReference type="InterPro" id="IPR008971">
    <property type="entry name" value="HSP40/DnaJ_pept-bd"/>
</dbReference>
<dbReference type="Gene3D" id="1.10.287.110">
    <property type="entry name" value="DnaJ domain"/>
    <property type="match status" value="1"/>
</dbReference>
<dbReference type="GO" id="GO:0051087">
    <property type="term" value="F:protein-folding chaperone binding"/>
    <property type="evidence" value="ECO:0007669"/>
    <property type="project" value="TreeGrafter"/>
</dbReference>
<keyword evidence="1" id="KW-0143">Chaperone</keyword>
<dbReference type="FunFam" id="2.60.260.20:FF:000026">
    <property type="entry name" value="Uncharacterized protein, isoform B"/>
    <property type="match status" value="1"/>
</dbReference>
<dbReference type="InterPro" id="IPR051339">
    <property type="entry name" value="DnaJ_subfamily_B"/>
</dbReference>
<dbReference type="OMA" id="FFFQDGE"/>
<dbReference type="PANTHER" id="PTHR24078">
    <property type="entry name" value="DNAJ HOMOLOG SUBFAMILY C MEMBER"/>
    <property type="match status" value="1"/>
</dbReference>
<comment type="caution">
    <text evidence="4">The sequence shown here is derived from an EMBL/GenBank/DDBJ whole genome shotgun (WGS) entry which is preliminary data.</text>
</comment>
<organism evidence="4 5">
    <name type="scientific">Tigriopus californicus</name>
    <name type="common">Marine copepod</name>
    <dbReference type="NCBI Taxonomy" id="6832"/>
    <lineage>
        <taxon>Eukaryota</taxon>
        <taxon>Metazoa</taxon>
        <taxon>Ecdysozoa</taxon>
        <taxon>Arthropoda</taxon>
        <taxon>Crustacea</taxon>
        <taxon>Multicrustacea</taxon>
        <taxon>Hexanauplia</taxon>
        <taxon>Copepoda</taxon>
        <taxon>Harpacticoida</taxon>
        <taxon>Harpacticidae</taxon>
        <taxon>Tigriopus</taxon>
    </lineage>
</organism>
<dbReference type="STRING" id="6832.A0A553NUS4"/>
<dbReference type="FunFam" id="2.60.260.20:FF:000002">
    <property type="entry name" value="Dnaj homolog subfamily b member"/>
    <property type="match status" value="1"/>
</dbReference>
<accession>A0A553NUS4</accession>
<dbReference type="Gene3D" id="2.60.260.20">
    <property type="entry name" value="Urease metallochaperone UreE, N-terminal domain"/>
    <property type="match status" value="2"/>
</dbReference>
<evidence type="ECO:0000256" key="2">
    <source>
        <dbReference type="SAM" id="MobiDB-lite"/>
    </source>
</evidence>
<dbReference type="InterPro" id="IPR036869">
    <property type="entry name" value="J_dom_sf"/>
</dbReference>
<feature type="region of interest" description="Disordered" evidence="2">
    <location>
        <begin position="71"/>
        <end position="92"/>
    </location>
</feature>
<dbReference type="Pfam" id="PF01556">
    <property type="entry name" value="DnaJ_C"/>
    <property type="match status" value="1"/>
</dbReference>
<dbReference type="InterPro" id="IPR001623">
    <property type="entry name" value="DnaJ_domain"/>
</dbReference>
<reference evidence="4 5" key="1">
    <citation type="journal article" date="2018" name="Nat. Ecol. Evol.">
        <title>Genomic signatures of mitonuclear coevolution across populations of Tigriopus californicus.</title>
        <authorList>
            <person name="Barreto F.S."/>
            <person name="Watson E.T."/>
            <person name="Lima T.G."/>
            <person name="Willett C.S."/>
            <person name="Edmands S."/>
            <person name="Li W."/>
            <person name="Burton R.S."/>
        </authorList>
    </citation>
    <scope>NUCLEOTIDE SEQUENCE [LARGE SCALE GENOMIC DNA]</scope>
    <source>
        <strain evidence="4 5">San Diego</strain>
    </source>
</reference>
<dbReference type="PROSITE" id="PS00636">
    <property type="entry name" value="DNAJ_1"/>
    <property type="match status" value="1"/>
</dbReference>
<sequence length="367" mass="39818">MGKDYYKVLGVARGANEDELKKAYRKLALKYHPDKNKAAGAEEKFKEIGEAYDVLSDSRKRQIYDQLGEEGLKGGMGAGGGGHGPSAGSTQFDPSGSFSYTYHGDPRATFAQFFGTSNPFESFFSSGGGSMGQGMGGMHGGVDGMDIDLESLLNGGGGSRGRMGGSHAPFRSQTFSNSRGSKEQQVQDTTIEKEIQIPLEDIAKGVDKKMKISRRVYDQTGSSKVEEKVLTITVKPGWKAGTKITFAREGDQVPGKIPADIAFIIRDKPHKFFTRDGSNLVYRCSIPLRDALCGTVVQVPTLDGQTMGVNCQSEVIKPTTVKRLQGYGLPFPKEPSRKGDLVVKFDIQFPDRLSQSSKDILFDVLGK</sequence>
<dbReference type="OrthoDB" id="6373285at2759"/>
<dbReference type="InterPro" id="IPR002939">
    <property type="entry name" value="DnaJ_C"/>
</dbReference>
<dbReference type="EMBL" id="VCGU01000010">
    <property type="protein sequence ID" value="TRY69182.1"/>
    <property type="molecule type" value="Genomic_DNA"/>
</dbReference>
<dbReference type="GO" id="GO:0005829">
    <property type="term" value="C:cytosol"/>
    <property type="evidence" value="ECO:0007669"/>
    <property type="project" value="TreeGrafter"/>
</dbReference>
<dbReference type="Proteomes" id="UP000318571">
    <property type="component" value="Chromosome 1"/>
</dbReference>
<dbReference type="PANTHER" id="PTHR24078:SF553">
    <property type="entry name" value="DNAJ HOMOLOG SUBFAMILY B MEMBER 5"/>
    <property type="match status" value="1"/>
</dbReference>
<dbReference type="SUPFAM" id="SSF46565">
    <property type="entry name" value="Chaperone J-domain"/>
    <property type="match status" value="1"/>
</dbReference>
<feature type="compositionally biased region" description="Gly residues" evidence="2">
    <location>
        <begin position="73"/>
        <end position="85"/>
    </location>
</feature>
<dbReference type="Pfam" id="PF00226">
    <property type="entry name" value="DnaJ"/>
    <property type="match status" value="1"/>
</dbReference>
<dbReference type="CDD" id="cd06257">
    <property type="entry name" value="DnaJ"/>
    <property type="match status" value="1"/>
</dbReference>
<name>A0A553NUS4_TIGCA</name>
<protein>
    <recommendedName>
        <fullName evidence="3">J domain-containing protein</fullName>
    </recommendedName>
</protein>
<dbReference type="SMART" id="SM00271">
    <property type="entry name" value="DnaJ"/>
    <property type="match status" value="1"/>
</dbReference>
<evidence type="ECO:0000313" key="4">
    <source>
        <dbReference type="EMBL" id="TRY69182.1"/>
    </source>
</evidence>
<dbReference type="CDD" id="cd10747">
    <property type="entry name" value="DnaJ_C"/>
    <property type="match status" value="1"/>
</dbReference>
<evidence type="ECO:0000313" key="5">
    <source>
        <dbReference type="Proteomes" id="UP000318571"/>
    </source>
</evidence>
<dbReference type="PROSITE" id="PS50076">
    <property type="entry name" value="DNAJ_2"/>
    <property type="match status" value="1"/>
</dbReference>
<dbReference type="InterPro" id="IPR018253">
    <property type="entry name" value="DnaJ_domain_CS"/>
</dbReference>
<dbReference type="GO" id="GO:0051082">
    <property type="term" value="F:unfolded protein binding"/>
    <property type="evidence" value="ECO:0007669"/>
    <property type="project" value="InterPro"/>
</dbReference>
<dbReference type="FunFam" id="1.10.287.110:FF:000033">
    <property type="entry name" value="dnaJ homolog subfamily B member 13"/>
    <property type="match status" value="1"/>
</dbReference>
<proteinExistence type="predicted"/>
<evidence type="ECO:0000256" key="1">
    <source>
        <dbReference type="ARBA" id="ARBA00023186"/>
    </source>
</evidence>
<gene>
    <name evidence="4" type="ORF">TCAL_05614</name>
</gene>
<dbReference type="AlphaFoldDB" id="A0A553NUS4"/>
<feature type="domain" description="J" evidence="3">
    <location>
        <begin position="4"/>
        <end position="68"/>
    </location>
</feature>
<evidence type="ECO:0000259" key="3">
    <source>
        <dbReference type="PROSITE" id="PS50076"/>
    </source>
</evidence>
<keyword evidence="5" id="KW-1185">Reference proteome</keyword>
<dbReference type="PRINTS" id="PR00625">
    <property type="entry name" value="JDOMAIN"/>
</dbReference>